<gene>
    <name evidence="1" type="ORF">FRX31_002337</name>
</gene>
<keyword evidence="2" id="KW-1185">Reference proteome</keyword>
<name>A0A7J6XE38_THATH</name>
<reference evidence="1 2" key="1">
    <citation type="submission" date="2020-06" db="EMBL/GenBank/DDBJ databases">
        <title>Transcriptomic and genomic resources for Thalictrum thalictroides and T. hernandezii: Facilitating candidate gene discovery in an emerging model plant lineage.</title>
        <authorList>
            <person name="Arias T."/>
            <person name="Riano-Pachon D.M."/>
            <person name="Di Stilio V.S."/>
        </authorList>
    </citation>
    <scope>NUCLEOTIDE SEQUENCE [LARGE SCALE GENOMIC DNA]</scope>
    <source>
        <strain evidence="2">cv. WT478/WT964</strain>
        <tissue evidence="1">Leaves</tissue>
    </source>
</reference>
<accession>A0A7J6XE38</accession>
<feature type="non-terminal residue" evidence="1">
    <location>
        <position position="67"/>
    </location>
</feature>
<dbReference type="EMBL" id="JABWDY010000501">
    <property type="protein sequence ID" value="KAF5208076.1"/>
    <property type="molecule type" value="Genomic_DNA"/>
</dbReference>
<evidence type="ECO:0000313" key="2">
    <source>
        <dbReference type="Proteomes" id="UP000554482"/>
    </source>
</evidence>
<dbReference type="Proteomes" id="UP000554482">
    <property type="component" value="Unassembled WGS sequence"/>
</dbReference>
<proteinExistence type="predicted"/>
<protein>
    <submittedName>
        <fullName evidence="1">Uncharacterized protein</fullName>
    </submittedName>
</protein>
<organism evidence="1 2">
    <name type="scientific">Thalictrum thalictroides</name>
    <name type="common">Rue-anemone</name>
    <name type="synonym">Anemone thalictroides</name>
    <dbReference type="NCBI Taxonomy" id="46969"/>
    <lineage>
        <taxon>Eukaryota</taxon>
        <taxon>Viridiplantae</taxon>
        <taxon>Streptophyta</taxon>
        <taxon>Embryophyta</taxon>
        <taxon>Tracheophyta</taxon>
        <taxon>Spermatophyta</taxon>
        <taxon>Magnoliopsida</taxon>
        <taxon>Ranunculales</taxon>
        <taxon>Ranunculaceae</taxon>
        <taxon>Thalictroideae</taxon>
        <taxon>Thalictrum</taxon>
    </lineage>
</organism>
<comment type="caution">
    <text evidence="1">The sequence shown here is derived from an EMBL/GenBank/DDBJ whole genome shotgun (WGS) entry which is preliminary data.</text>
</comment>
<evidence type="ECO:0000313" key="1">
    <source>
        <dbReference type="EMBL" id="KAF5208076.1"/>
    </source>
</evidence>
<sequence length="67" mass="7505">MTYLIEISKVVATLQGGRNELLVLWSSCKEEEMSFSFCGLSPHKLTLISSYTASSQAIWIELVDHVI</sequence>
<dbReference type="AlphaFoldDB" id="A0A7J6XE38"/>